<dbReference type="InterPro" id="IPR050087">
    <property type="entry name" value="AON_synthase_class-II"/>
</dbReference>
<evidence type="ECO:0000256" key="3">
    <source>
        <dbReference type="ARBA" id="ARBA00010008"/>
    </source>
</evidence>
<name>A0ABW5TNJ7_9SPHI</name>
<dbReference type="Proteomes" id="UP001597546">
    <property type="component" value="Unassembled WGS sequence"/>
</dbReference>
<evidence type="ECO:0000313" key="8">
    <source>
        <dbReference type="EMBL" id="MFD2730160.1"/>
    </source>
</evidence>
<accession>A0ABW5TNJ7</accession>
<dbReference type="Gene3D" id="3.90.1150.10">
    <property type="entry name" value="Aspartate Aminotransferase, domain 1"/>
    <property type="match status" value="1"/>
</dbReference>
<dbReference type="InterPro" id="IPR004839">
    <property type="entry name" value="Aminotransferase_I/II_large"/>
</dbReference>
<dbReference type="Pfam" id="PF00155">
    <property type="entry name" value="Aminotran_1_2"/>
    <property type="match status" value="1"/>
</dbReference>
<comment type="pathway">
    <text evidence="2">Lipid metabolism.</text>
</comment>
<comment type="cofactor">
    <cofactor evidence="1 6">
        <name>pyridoxal 5'-phosphate</name>
        <dbReference type="ChEBI" id="CHEBI:597326"/>
    </cofactor>
</comment>
<evidence type="ECO:0000256" key="2">
    <source>
        <dbReference type="ARBA" id="ARBA00005189"/>
    </source>
</evidence>
<sequence>MENFLQRKLQERVDNDSLRTLQQHPESLADFHSNDYLSFAQSHILKQKLEQLLQTYPNYKLGSTGSRLLAGNGKFVEELEQKIAGFHEAEASLIFNSGYDANIGLLSCIAQRGDTIVCDELIHASLIDGARLSLANKYTFAHNNLTALEDKLKLSKGNVFIVTESVFSMDGDTAPLLEINELAIKYNANLIVDEAHAIGVIGNNGVGLCQQLGIQDKIFARIYTFGKALGCHGAVITGSVLLKTYLINFARSFIYTTALPFHALASITVAYSQLYQSAQMVILKENIALFKHLLSRMNLLLIPSESAIQSIIIEGNSNCKNFANYLQQHGCNVKAILSPTVPAGKERLRISLHAHNTKAEIYNLTNLLSALSKD</sequence>
<dbReference type="PANTHER" id="PTHR13693">
    <property type="entry name" value="CLASS II AMINOTRANSFERASE/8-AMINO-7-OXONONANOATE SYNTHASE"/>
    <property type="match status" value="1"/>
</dbReference>
<evidence type="ECO:0000256" key="4">
    <source>
        <dbReference type="ARBA" id="ARBA00022679"/>
    </source>
</evidence>
<dbReference type="InterPro" id="IPR015424">
    <property type="entry name" value="PyrdxlP-dep_Trfase"/>
</dbReference>
<evidence type="ECO:0000256" key="1">
    <source>
        <dbReference type="ARBA" id="ARBA00001933"/>
    </source>
</evidence>
<feature type="domain" description="Aminotransferase class I/classII large" evidence="7">
    <location>
        <begin position="30"/>
        <end position="364"/>
    </location>
</feature>
<dbReference type="InterPro" id="IPR015422">
    <property type="entry name" value="PyrdxlP-dep_Trfase_small"/>
</dbReference>
<reference evidence="9" key="1">
    <citation type="journal article" date="2019" name="Int. J. Syst. Evol. Microbiol.">
        <title>The Global Catalogue of Microorganisms (GCM) 10K type strain sequencing project: providing services to taxonomists for standard genome sequencing and annotation.</title>
        <authorList>
            <consortium name="The Broad Institute Genomics Platform"/>
            <consortium name="The Broad Institute Genome Sequencing Center for Infectious Disease"/>
            <person name="Wu L."/>
            <person name="Ma J."/>
        </authorList>
    </citation>
    <scope>NUCLEOTIDE SEQUENCE [LARGE SCALE GENOMIC DNA]</scope>
    <source>
        <strain evidence="9">KCTC 42456</strain>
    </source>
</reference>
<evidence type="ECO:0000313" key="9">
    <source>
        <dbReference type="Proteomes" id="UP001597546"/>
    </source>
</evidence>
<dbReference type="InterPro" id="IPR001917">
    <property type="entry name" value="Aminotrans_II_pyridoxalP_BS"/>
</dbReference>
<dbReference type="GO" id="GO:0008483">
    <property type="term" value="F:transaminase activity"/>
    <property type="evidence" value="ECO:0007669"/>
    <property type="project" value="UniProtKB-KW"/>
</dbReference>
<comment type="similarity">
    <text evidence="3">Belongs to the class-II pyridoxal-phosphate-dependent aminotransferase family. BioF subfamily.</text>
</comment>
<dbReference type="Gene3D" id="3.40.640.10">
    <property type="entry name" value="Type I PLP-dependent aspartate aminotransferase-like (Major domain)"/>
    <property type="match status" value="1"/>
</dbReference>
<dbReference type="PROSITE" id="PS00599">
    <property type="entry name" value="AA_TRANSFER_CLASS_2"/>
    <property type="match status" value="1"/>
</dbReference>
<proteinExistence type="inferred from homology"/>
<comment type="caution">
    <text evidence="8">The sequence shown here is derived from an EMBL/GenBank/DDBJ whole genome shotgun (WGS) entry which is preliminary data.</text>
</comment>
<evidence type="ECO:0000259" key="7">
    <source>
        <dbReference type="Pfam" id="PF00155"/>
    </source>
</evidence>
<gene>
    <name evidence="8" type="ORF">ACFSSE_00425</name>
</gene>
<keyword evidence="9" id="KW-1185">Reference proteome</keyword>
<dbReference type="InterPro" id="IPR015421">
    <property type="entry name" value="PyrdxlP-dep_Trfase_major"/>
</dbReference>
<dbReference type="SUPFAM" id="SSF53383">
    <property type="entry name" value="PLP-dependent transferases"/>
    <property type="match status" value="1"/>
</dbReference>
<organism evidence="8 9">
    <name type="scientific">Pedobacter alpinus</name>
    <dbReference type="NCBI Taxonomy" id="1590643"/>
    <lineage>
        <taxon>Bacteria</taxon>
        <taxon>Pseudomonadati</taxon>
        <taxon>Bacteroidota</taxon>
        <taxon>Sphingobacteriia</taxon>
        <taxon>Sphingobacteriales</taxon>
        <taxon>Sphingobacteriaceae</taxon>
        <taxon>Pedobacter</taxon>
    </lineage>
</organism>
<protein>
    <submittedName>
        <fullName evidence="8">Aminotransferase class I/II-fold pyridoxal phosphate-dependent enzyme</fullName>
    </submittedName>
</protein>
<dbReference type="PANTHER" id="PTHR13693:SF77">
    <property type="entry name" value="8-AMINO-7-OXONONANOATE SYNTHASE"/>
    <property type="match status" value="1"/>
</dbReference>
<evidence type="ECO:0000256" key="6">
    <source>
        <dbReference type="RuleBase" id="RU003693"/>
    </source>
</evidence>
<dbReference type="EMBL" id="JBHULV010000003">
    <property type="protein sequence ID" value="MFD2730160.1"/>
    <property type="molecule type" value="Genomic_DNA"/>
</dbReference>
<evidence type="ECO:0000256" key="5">
    <source>
        <dbReference type="ARBA" id="ARBA00022898"/>
    </source>
</evidence>
<keyword evidence="4" id="KW-0808">Transferase</keyword>
<keyword evidence="8" id="KW-0032">Aminotransferase</keyword>
<dbReference type="RefSeq" id="WP_379041182.1">
    <property type="nucleotide sequence ID" value="NZ_JBHSKW010000008.1"/>
</dbReference>
<keyword evidence="5 6" id="KW-0663">Pyridoxal phosphate</keyword>